<keyword evidence="4" id="KW-1185">Reference proteome</keyword>
<dbReference type="GO" id="GO:0006508">
    <property type="term" value="P:proteolysis"/>
    <property type="evidence" value="ECO:0007669"/>
    <property type="project" value="TreeGrafter"/>
</dbReference>
<name>A0A8K0K7P8_LADFU</name>
<proteinExistence type="predicted"/>
<dbReference type="AlphaFoldDB" id="A0A8K0K7P8"/>
<comment type="caution">
    <text evidence="3">The sequence shown here is derived from an EMBL/GenBank/DDBJ whole genome shotgun (WGS) entry which is preliminary data.</text>
</comment>
<dbReference type="GO" id="GO:0019216">
    <property type="term" value="P:regulation of lipid metabolic process"/>
    <property type="evidence" value="ECO:0007669"/>
    <property type="project" value="TreeGrafter"/>
</dbReference>
<dbReference type="Pfam" id="PF00144">
    <property type="entry name" value="Beta-lactamase"/>
    <property type="match status" value="1"/>
</dbReference>
<sequence>MAKRLVCVLGGLSVSVAAIFPVVNRPNAQRSGDETERRKLKINEAIKQSRKLINRLKNEVGAPGIVVGVSVDGEQVWKEGLGYADIENEVEANEDTVMRIASISKCLTAAVVARLWQDGVIDIDKPVQSYVPTFPEKKFGKEKVTITTRLLMCHLSGIRHYSTMKKEESIGSGDGQLEEFYSKERYDSVEKALAIFKDDDLLYAPGSKFLYTTYGWTLVSAVMEGATGKTYPQIMRAFLRELGMRRTYLDKPEPIIYGRSRCYSKNKNGRVVNSPYVDNSCKWAGGGFLSTVGDLLQFSNALLFAFQRDGDIEVAKGSYKIMQNSTNTKNTPEIKSTGVESESVLQKVTSDFASGVGSITSGVVSGASSVWKNGYPWIWGGQSESSRKDNKDNNPDSVTTVKKSESVTQKVTSEFSSGVGSITSGAGSSGVSEDQNTTVKKSESVTQKVVSDFGSGVGSITSRVGSSGVSEDQSETFEKDKTVKKSESVTQKVVSDFGSGVGNITSGVGSSGVSEYQSETFEKDTTVKKSESVLEKVTSEFSSGVGSITSGVVSGASSVWKNGSSWIWGGQSETSEKDTTVKKSESVLEKVTSEFSSGVGSITSGVVSGASSVWKYGSSLVWSSEKEKDKESGNPFFSKKINREPYILPDTVAKLWTRVDGTLLSDWGPHVEGGYGLGFGIASPIDSPGGVIDGGQPYIVGHTGGAVGASSAMIIVPRKCNKEEPPKGIAVVLMCNLQSVSLNPLAIEIAKIFSL</sequence>
<dbReference type="OrthoDB" id="8191115at2759"/>
<dbReference type="GO" id="GO:0008233">
    <property type="term" value="F:peptidase activity"/>
    <property type="evidence" value="ECO:0007669"/>
    <property type="project" value="TreeGrafter"/>
</dbReference>
<dbReference type="PANTHER" id="PTHR46520">
    <property type="entry name" value="SERINE BETA-LACTAMASE-LIKE PROTEIN LACTB, MITOCHONDRIAL"/>
    <property type="match status" value="1"/>
</dbReference>
<reference evidence="3" key="1">
    <citation type="submission" date="2013-04" db="EMBL/GenBank/DDBJ databases">
        <authorList>
            <person name="Qu J."/>
            <person name="Murali S.C."/>
            <person name="Bandaranaike D."/>
            <person name="Bellair M."/>
            <person name="Blankenburg K."/>
            <person name="Chao H."/>
            <person name="Dinh H."/>
            <person name="Doddapaneni H."/>
            <person name="Downs B."/>
            <person name="Dugan-Rocha S."/>
            <person name="Elkadiri S."/>
            <person name="Gnanaolivu R.D."/>
            <person name="Hernandez B."/>
            <person name="Javaid M."/>
            <person name="Jayaseelan J.C."/>
            <person name="Lee S."/>
            <person name="Li M."/>
            <person name="Ming W."/>
            <person name="Munidasa M."/>
            <person name="Muniz J."/>
            <person name="Nguyen L."/>
            <person name="Ongeri F."/>
            <person name="Osuji N."/>
            <person name="Pu L.-L."/>
            <person name="Puazo M."/>
            <person name="Qu C."/>
            <person name="Quiroz J."/>
            <person name="Raj R."/>
            <person name="Weissenberger G."/>
            <person name="Xin Y."/>
            <person name="Zou X."/>
            <person name="Han Y."/>
            <person name="Richards S."/>
            <person name="Worley K."/>
            <person name="Muzny D."/>
            <person name="Gibbs R."/>
        </authorList>
    </citation>
    <scope>NUCLEOTIDE SEQUENCE</scope>
    <source>
        <strain evidence="3">Sampled in the wild</strain>
    </source>
</reference>
<evidence type="ECO:0000259" key="2">
    <source>
        <dbReference type="Pfam" id="PF00144"/>
    </source>
</evidence>
<feature type="region of interest" description="Disordered" evidence="1">
    <location>
        <begin position="461"/>
        <end position="482"/>
    </location>
</feature>
<feature type="compositionally biased region" description="Basic and acidic residues" evidence="1">
    <location>
        <begin position="385"/>
        <end position="394"/>
    </location>
</feature>
<feature type="compositionally biased region" description="Polar residues" evidence="1">
    <location>
        <begin position="461"/>
        <end position="471"/>
    </location>
</feature>
<gene>
    <name evidence="3" type="ORF">J437_LFUL009632</name>
</gene>
<evidence type="ECO:0000313" key="3">
    <source>
        <dbReference type="EMBL" id="KAG8229272.1"/>
    </source>
</evidence>
<protein>
    <recommendedName>
        <fullName evidence="2">Beta-lactamase-related domain-containing protein</fullName>
    </recommendedName>
</protein>
<feature type="domain" description="Beta-lactamase-related" evidence="2">
    <location>
        <begin position="51"/>
        <end position="322"/>
    </location>
</feature>
<evidence type="ECO:0000313" key="4">
    <source>
        <dbReference type="Proteomes" id="UP000792457"/>
    </source>
</evidence>
<dbReference type="SUPFAM" id="SSF56601">
    <property type="entry name" value="beta-lactamase/transpeptidase-like"/>
    <property type="match status" value="1"/>
</dbReference>
<dbReference type="InterPro" id="IPR052794">
    <property type="entry name" value="Mito_Ser_Protease_LACTB"/>
</dbReference>
<dbReference type="InterPro" id="IPR001466">
    <property type="entry name" value="Beta-lactam-related"/>
</dbReference>
<evidence type="ECO:0000256" key="1">
    <source>
        <dbReference type="SAM" id="MobiDB-lite"/>
    </source>
</evidence>
<reference evidence="3" key="2">
    <citation type="submission" date="2017-10" db="EMBL/GenBank/DDBJ databases">
        <title>Ladona fulva Genome sequencing and assembly.</title>
        <authorList>
            <person name="Murali S."/>
            <person name="Richards S."/>
            <person name="Bandaranaike D."/>
            <person name="Bellair M."/>
            <person name="Blankenburg K."/>
            <person name="Chao H."/>
            <person name="Dinh H."/>
            <person name="Doddapaneni H."/>
            <person name="Dugan-Rocha S."/>
            <person name="Elkadiri S."/>
            <person name="Gnanaolivu R."/>
            <person name="Hernandez B."/>
            <person name="Skinner E."/>
            <person name="Javaid M."/>
            <person name="Lee S."/>
            <person name="Li M."/>
            <person name="Ming W."/>
            <person name="Munidasa M."/>
            <person name="Muniz J."/>
            <person name="Nguyen L."/>
            <person name="Hughes D."/>
            <person name="Osuji N."/>
            <person name="Pu L.-L."/>
            <person name="Puazo M."/>
            <person name="Qu C."/>
            <person name="Quiroz J."/>
            <person name="Raj R."/>
            <person name="Weissenberger G."/>
            <person name="Xin Y."/>
            <person name="Zou X."/>
            <person name="Han Y."/>
            <person name="Worley K."/>
            <person name="Muzny D."/>
            <person name="Gibbs R."/>
        </authorList>
    </citation>
    <scope>NUCLEOTIDE SEQUENCE</scope>
    <source>
        <strain evidence="3">Sampled in the wild</strain>
    </source>
</reference>
<dbReference type="PANTHER" id="PTHR46520:SF1">
    <property type="entry name" value="SERINE BETA-LACTAMASE-LIKE PROTEIN LACTB, MITOCHONDRIAL"/>
    <property type="match status" value="1"/>
</dbReference>
<dbReference type="GO" id="GO:0005739">
    <property type="term" value="C:mitochondrion"/>
    <property type="evidence" value="ECO:0007669"/>
    <property type="project" value="TreeGrafter"/>
</dbReference>
<organism evidence="3 4">
    <name type="scientific">Ladona fulva</name>
    <name type="common">Scarce chaser dragonfly</name>
    <name type="synonym">Libellula fulva</name>
    <dbReference type="NCBI Taxonomy" id="123851"/>
    <lineage>
        <taxon>Eukaryota</taxon>
        <taxon>Metazoa</taxon>
        <taxon>Ecdysozoa</taxon>
        <taxon>Arthropoda</taxon>
        <taxon>Hexapoda</taxon>
        <taxon>Insecta</taxon>
        <taxon>Pterygota</taxon>
        <taxon>Palaeoptera</taxon>
        <taxon>Odonata</taxon>
        <taxon>Epiprocta</taxon>
        <taxon>Anisoptera</taxon>
        <taxon>Libelluloidea</taxon>
        <taxon>Libellulidae</taxon>
        <taxon>Ladona</taxon>
    </lineage>
</organism>
<feature type="compositionally biased region" description="Polar residues" evidence="1">
    <location>
        <begin position="395"/>
        <end position="444"/>
    </location>
</feature>
<dbReference type="Gene3D" id="3.40.710.10">
    <property type="entry name" value="DD-peptidase/beta-lactamase superfamily"/>
    <property type="match status" value="1"/>
</dbReference>
<dbReference type="EMBL" id="KZ308421">
    <property type="protein sequence ID" value="KAG8229272.1"/>
    <property type="molecule type" value="Genomic_DNA"/>
</dbReference>
<dbReference type="Proteomes" id="UP000792457">
    <property type="component" value="Unassembled WGS sequence"/>
</dbReference>
<dbReference type="InterPro" id="IPR012338">
    <property type="entry name" value="Beta-lactam/transpept-like"/>
</dbReference>
<feature type="non-terminal residue" evidence="3">
    <location>
        <position position="1"/>
    </location>
</feature>
<feature type="region of interest" description="Disordered" evidence="1">
    <location>
        <begin position="381"/>
        <end position="444"/>
    </location>
</feature>
<accession>A0A8K0K7P8</accession>